<evidence type="ECO:0000313" key="1">
    <source>
        <dbReference type="EMBL" id="KAF9530013.1"/>
    </source>
</evidence>
<dbReference type="OrthoDB" id="421671at2759"/>
<proteinExistence type="predicted"/>
<dbReference type="Pfam" id="PF14234">
    <property type="entry name" value="DUF4336"/>
    <property type="match status" value="1"/>
</dbReference>
<evidence type="ECO:0008006" key="3">
    <source>
        <dbReference type="Google" id="ProtNLM"/>
    </source>
</evidence>
<organism evidence="1 2">
    <name type="scientific">Crepidotus variabilis</name>
    <dbReference type="NCBI Taxonomy" id="179855"/>
    <lineage>
        <taxon>Eukaryota</taxon>
        <taxon>Fungi</taxon>
        <taxon>Dikarya</taxon>
        <taxon>Basidiomycota</taxon>
        <taxon>Agaricomycotina</taxon>
        <taxon>Agaricomycetes</taxon>
        <taxon>Agaricomycetidae</taxon>
        <taxon>Agaricales</taxon>
        <taxon>Agaricineae</taxon>
        <taxon>Crepidotaceae</taxon>
        <taxon>Crepidotus</taxon>
    </lineage>
</organism>
<dbReference type="InterPro" id="IPR025638">
    <property type="entry name" value="DUF4336"/>
</dbReference>
<keyword evidence="2" id="KW-1185">Reference proteome</keyword>
<evidence type="ECO:0000313" key="2">
    <source>
        <dbReference type="Proteomes" id="UP000807306"/>
    </source>
</evidence>
<name>A0A9P6JRL0_9AGAR</name>
<dbReference type="EMBL" id="MU157842">
    <property type="protein sequence ID" value="KAF9530013.1"/>
    <property type="molecule type" value="Genomic_DNA"/>
</dbReference>
<dbReference type="Proteomes" id="UP000807306">
    <property type="component" value="Unassembled WGS sequence"/>
</dbReference>
<sequence length="239" mass="26793">MSMTVIREVASGVWTFSAPFSRFGVPIGGRSTAISLQEGGVWVLASTPLDIETKTKLDELGHVKYIVSPDAVHHLYLSEFKRTYPSAKLIATAAAIQRHGDPKQFDGAWGRDEPIAKYGFEREIDVCYFSGHHNREVAFLHRASKSLIQGDLLFNLPAKEQYSKSKASGSFLGLAFQPQGWLHRKLTWTLGMDKEAMKRDVMTVSGWDFDRIIPCHGDVIENDGKKAWNDAYVDYLKPS</sequence>
<protein>
    <recommendedName>
        <fullName evidence="3">DUF4336 domain-containing protein</fullName>
    </recommendedName>
</protein>
<accession>A0A9P6JRL0</accession>
<gene>
    <name evidence="1" type="ORF">CPB83DRAFT_851435</name>
</gene>
<dbReference type="PANTHER" id="PTHR33835">
    <property type="entry name" value="YALI0C07656P"/>
    <property type="match status" value="1"/>
</dbReference>
<dbReference type="Gene3D" id="3.60.15.10">
    <property type="entry name" value="Ribonuclease Z/Hydroxyacylglutathione hydrolase-like"/>
    <property type="match status" value="1"/>
</dbReference>
<reference evidence="1" key="1">
    <citation type="submission" date="2020-11" db="EMBL/GenBank/DDBJ databases">
        <authorList>
            <consortium name="DOE Joint Genome Institute"/>
            <person name="Ahrendt S."/>
            <person name="Riley R."/>
            <person name="Andreopoulos W."/>
            <person name="Labutti K."/>
            <person name="Pangilinan J."/>
            <person name="Ruiz-Duenas F.J."/>
            <person name="Barrasa J.M."/>
            <person name="Sanchez-Garcia M."/>
            <person name="Camarero S."/>
            <person name="Miyauchi S."/>
            <person name="Serrano A."/>
            <person name="Linde D."/>
            <person name="Babiker R."/>
            <person name="Drula E."/>
            <person name="Ayuso-Fernandez I."/>
            <person name="Pacheco R."/>
            <person name="Padilla G."/>
            <person name="Ferreira P."/>
            <person name="Barriuso J."/>
            <person name="Kellner H."/>
            <person name="Castanera R."/>
            <person name="Alfaro M."/>
            <person name="Ramirez L."/>
            <person name="Pisabarro A.G."/>
            <person name="Kuo A."/>
            <person name="Tritt A."/>
            <person name="Lipzen A."/>
            <person name="He G."/>
            <person name="Yan M."/>
            <person name="Ng V."/>
            <person name="Cullen D."/>
            <person name="Martin F."/>
            <person name="Rosso M.-N."/>
            <person name="Henrissat B."/>
            <person name="Hibbett D."/>
            <person name="Martinez A.T."/>
            <person name="Grigoriev I.V."/>
        </authorList>
    </citation>
    <scope>NUCLEOTIDE SEQUENCE</scope>
    <source>
        <strain evidence="1">CBS 506.95</strain>
    </source>
</reference>
<dbReference type="AlphaFoldDB" id="A0A9P6JRL0"/>
<dbReference type="PANTHER" id="PTHR33835:SF1">
    <property type="entry name" value="METALLO-BETA-LACTAMASE DOMAIN-CONTAINING PROTEIN"/>
    <property type="match status" value="1"/>
</dbReference>
<dbReference type="SUPFAM" id="SSF56281">
    <property type="entry name" value="Metallo-hydrolase/oxidoreductase"/>
    <property type="match status" value="1"/>
</dbReference>
<dbReference type="InterPro" id="IPR036866">
    <property type="entry name" value="RibonucZ/Hydroxyglut_hydro"/>
</dbReference>
<comment type="caution">
    <text evidence="1">The sequence shown here is derived from an EMBL/GenBank/DDBJ whole genome shotgun (WGS) entry which is preliminary data.</text>
</comment>